<dbReference type="Proteomes" id="UP000467840">
    <property type="component" value="Unassembled WGS sequence"/>
</dbReference>
<dbReference type="PANTHER" id="PTHR11439">
    <property type="entry name" value="GAG-POL-RELATED RETROTRANSPOSON"/>
    <property type="match status" value="1"/>
</dbReference>
<gene>
    <name evidence="1" type="ORF">GH714_043312</name>
</gene>
<dbReference type="PANTHER" id="PTHR11439:SF503">
    <property type="entry name" value="CYSTEINE-RICH RLK (RECEPTOR-LIKE PROTEIN KINASE) 8"/>
    <property type="match status" value="1"/>
</dbReference>
<evidence type="ECO:0000313" key="2">
    <source>
        <dbReference type="Proteomes" id="UP000467840"/>
    </source>
</evidence>
<comment type="caution">
    <text evidence="1">The sequence shown here is derived from an EMBL/GenBank/DDBJ whole genome shotgun (WGS) entry which is preliminary data.</text>
</comment>
<name>A0A6A6K2D3_HEVBR</name>
<dbReference type="CDD" id="cd09272">
    <property type="entry name" value="RNase_HI_RT_Ty1"/>
    <property type="match status" value="1"/>
</dbReference>
<keyword evidence="2" id="KW-1185">Reference proteome</keyword>
<protein>
    <recommendedName>
        <fullName evidence="3">Reverse transcriptase Ty1/copia-type domain-containing protein</fullName>
    </recommendedName>
</protein>
<evidence type="ECO:0000313" key="1">
    <source>
        <dbReference type="EMBL" id="KAF2282892.1"/>
    </source>
</evidence>
<organism evidence="1 2">
    <name type="scientific">Hevea brasiliensis</name>
    <name type="common">Para rubber tree</name>
    <name type="synonym">Siphonia brasiliensis</name>
    <dbReference type="NCBI Taxonomy" id="3981"/>
    <lineage>
        <taxon>Eukaryota</taxon>
        <taxon>Viridiplantae</taxon>
        <taxon>Streptophyta</taxon>
        <taxon>Embryophyta</taxon>
        <taxon>Tracheophyta</taxon>
        <taxon>Spermatophyta</taxon>
        <taxon>Magnoliopsida</taxon>
        <taxon>eudicotyledons</taxon>
        <taxon>Gunneridae</taxon>
        <taxon>Pentapetalae</taxon>
        <taxon>rosids</taxon>
        <taxon>fabids</taxon>
        <taxon>Malpighiales</taxon>
        <taxon>Euphorbiaceae</taxon>
        <taxon>Crotonoideae</taxon>
        <taxon>Micrandreae</taxon>
        <taxon>Hevea</taxon>
    </lineage>
</organism>
<dbReference type="EMBL" id="JAAGAX010000041">
    <property type="protein sequence ID" value="KAF2282892.1"/>
    <property type="molecule type" value="Genomic_DNA"/>
</dbReference>
<sequence>MHSLSLVRSDLHQDNGLRVTKEAWEKLREKFEGSDRVKSVKLLTLKREFENLRMKEDERVVEKIMINLPARFEFKISAIEESCDLKTLNVAELISKLQEERGIFISQQKYASDLLKRFKMEGCTAVSTPLVADKKLSKENAGARADSTNCRSLIGSLLYLTITRPDLMYTTSLLSRFMQESSEKHMVAAKRFLRYVKGTLDDGSGVFLWSSRKQEVVALSSTKAEYVAATGATNQATWLRKVMEDLNLSQNSATVIWVDNKSAISVAKNSVLHGRSKHIKVKFHALRQAEASQEIKLEHCKSEEQIADIMTKSIRKAKFEMQRKQLGVLKKNLKEEC</sequence>
<reference evidence="1 2" key="1">
    <citation type="journal article" date="2020" name="Mol. Plant">
        <title>The Chromosome-Based Rubber Tree Genome Provides New Insights into Spurge Genome Evolution and Rubber Biosynthesis.</title>
        <authorList>
            <person name="Liu J."/>
            <person name="Shi C."/>
            <person name="Shi C.C."/>
            <person name="Li W."/>
            <person name="Zhang Q.J."/>
            <person name="Zhang Y."/>
            <person name="Li K."/>
            <person name="Lu H.F."/>
            <person name="Shi C."/>
            <person name="Zhu S.T."/>
            <person name="Xiao Z.Y."/>
            <person name="Nan H."/>
            <person name="Yue Y."/>
            <person name="Zhu X.G."/>
            <person name="Wu Y."/>
            <person name="Hong X.N."/>
            <person name="Fan G.Y."/>
            <person name="Tong Y."/>
            <person name="Zhang D."/>
            <person name="Mao C.L."/>
            <person name="Liu Y.L."/>
            <person name="Hao S.J."/>
            <person name="Liu W.Q."/>
            <person name="Lv M.Q."/>
            <person name="Zhang H.B."/>
            <person name="Liu Y."/>
            <person name="Hu-Tang G.R."/>
            <person name="Wang J.P."/>
            <person name="Wang J.H."/>
            <person name="Sun Y.H."/>
            <person name="Ni S.B."/>
            <person name="Chen W.B."/>
            <person name="Zhang X.C."/>
            <person name="Jiao Y.N."/>
            <person name="Eichler E.E."/>
            <person name="Li G.H."/>
            <person name="Liu X."/>
            <person name="Gao L.Z."/>
        </authorList>
    </citation>
    <scope>NUCLEOTIDE SEQUENCE [LARGE SCALE GENOMIC DNA]</scope>
    <source>
        <strain evidence="2">cv. GT1</strain>
        <tissue evidence="1">Leaf</tissue>
    </source>
</reference>
<accession>A0A6A6K2D3</accession>
<evidence type="ECO:0008006" key="3">
    <source>
        <dbReference type="Google" id="ProtNLM"/>
    </source>
</evidence>
<proteinExistence type="predicted"/>
<dbReference type="AlphaFoldDB" id="A0A6A6K2D3"/>